<keyword evidence="3" id="KW-1185">Reference proteome</keyword>
<protein>
    <submittedName>
        <fullName evidence="2">Uncharacterized protein</fullName>
    </submittedName>
</protein>
<dbReference type="Proteomes" id="UP000570361">
    <property type="component" value="Unassembled WGS sequence"/>
</dbReference>
<accession>A0A7W5FP63</accession>
<dbReference type="NCBIfam" id="NF041644">
    <property type="entry name" value="CBO0543_fam"/>
    <property type="match status" value="1"/>
</dbReference>
<dbReference type="InterPro" id="IPR048147">
    <property type="entry name" value="CBO0543-like"/>
</dbReference>
<feature type="transmembrane region" description="Helical" evidence="1">
    <location>
        <begin position="121"/>
        <end position="139"/>
    </location>
</feature>
<dbReference type="AlphaFoldDB" id="A0A7W5FP63"/>
<feature type="transmembrane region" description="Helical" evidence="1">
    <location>
        <begin position="145"/>
        <end position="164"/>
    </location>
</feature>
<evidence type="ECO:0000313" key="2">
    <source>
        <dbReference type="EMBL" id="MBB3111913.1"/>
    </source>
</evidence>
<comment type="caution">
    <text evidence="2">The sequence shown here is derived from an EMBL/GenBank/DDBJ whole genome shotgun (WGS) entry which is preliminary data.</text>
</comment>
<feature type="transmembrane region" description="Helical" evidence="1">
    <location>
        <begin position="64"/>
        <end position="84"/>
    </location>
</feature>
<evidence type="ECO:0000256" key="1">
    <source>
        <dbReference type="SAM" id="Phobius"/>
    </source>
</evidence>
<dbReference type="EMBL" id="JACHXK010000009">
    <property type="protein sequence ID" value="MBB3111913.1"/>
    <property type="molecule type" value="Genomic_DNA"/>
</dbReference>
<dbReference type="RefSeq" id="WP_183601761.1">
    <property type="nucleotide sequence ID" value="NZ_JACHXK010000009.1"/>
</dbReference>
<keyword evidence="1" id="KW-0472">Membrane</keyword>
<evidence type="ECO:0000313" key="3">
    <source>
        <dbReference type="Proteomes" id="UP000570361"/>
    </source>
</evidence>
<reference evidence="2 3" key="1">
    <citation type="submission" date="2020-08" db="EMBL/GenBank/DDBJ databases">
        <title>Genomic Encyclopedia of Type Strains, Phase III (KMG-III): the genomes of soil and plant-associated and newly described type strains.</title>
        <authorList>
            <person name="Whitman W."/>
        </authorList>
    </citation>
    <scope>NUCLEOTIDE SEQUENCE [LARGE SCALE GENOMIC DNA]</scope>
    <source>
        <strain evidence="2 3">CECT 5862</strain>
    </source>
</reference>
<keyword evidence="1" id="KW-0812">Transmembrane</keyword>
<proteinExistence type="predicted"/>
<keyword evidence="1" id="KW-1133">Transmembrane helix</keyword>
<gene>
    <name evidence="2" type="ORF">FHS18_003981</name>
</gene>
<organism evidence="2 3">
    <name type="scientific">Paenibacillus phyllosphaerae</name>
    <dbReference type="NCBI Taxonomy" id="274593"/>
    <lineage>
        <taxon>Bacteria</taxon>
        <taxon>Bacillati</taxon>
        <taxon>Bacillota</taxon>
        <taxon>Bacilli</taxon>
        <taxon>Bacillales</taxon>
        <taxon>Paenibacillaceae</taxon>
        <taxon>Paenibacillus</taxon>
    </lineage>
</organism>
<sequence length="166" mass="19451">MILASNLILLIATVWTRSYRSWRQFYATILFVSGVNLLYNFLCLKKLPWAFKPDILLTHRGGDLANTLLLLPCTVLLYLQYYPSGKKNQAIYYLAWIAFFTALETVWYGIGNIQYDHGWNLLWSVTFYFLMFFVIRIHHTHTGKALLFSLATVIALLALFRIPFWQ</sequence>
<feature type="transmembrane region" description="Helical" evidence="1">
    <location>
        <begin position="90"/>
        <end position="109"/>
    </location>
</feature>
<name>A0A7W5FP63_9BACL</name>
<feature type="transmembrane region" description="Helical" evidence="1">
    <location>
        <begin position="26"/>
        <end position="44"/>
    </location>
</feature>